<keyword evidence="2" id="KW-0597">Phosphoprotein</keyword>
<evidence type="ECO:0000313" key="7">
    <source>
        <dbReference type="EMBL" id="EZP79259.1"/>
    </source>
</evidence>
<dbReference type="PANTHER" id="PTHR48111:SF76">
    <property type="entry name" value="TWO-COMPONENT RESPONSE REGULATOR"/>
    <property type="match status" value="1"/>
</dbReference>
<dbReference type="PATRIC" id="fig|158500.4.peg.4216"/>
<dbReference type="CDD" id="cd00383">
    <property type="entry name" value="trans_reg_C"/>
    <property type="match status" value="1"/>
</dbReference>
<keyword evidence="9" id="KW-1185">Reference proteome</keyword>
<reference evidence="6" key="2">
    <citation type="submission" date="2016-08" db="EMBL/GenBank/DDBJ databases">
        <authorList>
            <person name="Seilhamer J.J."/>
        </authorList>
    </citation>
    <scope>NUCLEOTIDE SEQUENCE [LARGE SCALE GENOMIC DNA]</scope>
    <source>
        <strain evidence="6">SA1</strain>
        <plasmid evidence="6">pSA1</plasmid>
    </source>
</reference>
<keyword evidence="1 3" id="KW-0238">DNA-binding</keyword>
<reference evidence="7 8" key="1">
    <citation type="submission" date="2014-03" db="EMBL/GenBank/DDBJ databases">
        <title>Whole genome sequence of Novosphingobium resinovorum KF1.</title>
        <authorList>
            <person name="Gan H.M."/>
            <person name="Gan H.Y."/>
            <person name="Chew T.H."/>
            <person name="Savka M.A."/>
        </authorList>
    </citation>
    <scope>NUCLEOTIDE SEQUENCE [LARGE SCALE GENOMIC DNA]</scope>
    <source>
        <strain evidence="7 8">KF1</strain>
    </source>
</reference>
<dbReference type="PROSITE" id="PS50110">
    <property type="entry name" value="RESPONSE_REGULATORY"/>
    <property type="match status" value="1"/>
</dbReference>
<dbReference type="Pfam" id="PF00486">
    <property type="entry name" value="Trans_reg_C"/>
    <property type="match status" value="1"/>
</dbReference>
<protein>
    <submittedName>
        <fullName evidence="6">DNA-binding response regulator</fullName>
    </submittedName>
    <submittedName>
        <fullName evidence="7">Two-component transcriptional regulator involved in heavy-metal (Cu/Zn) homeostasis</fullName>
    </submittedName>
</protein>
<dbReference type="InterPro" id="IPR001867">
    <property type="entry name" value="OmpR/PhoB-type_DNA-bd"/>
</dbReference>
<dbReference type="eggNOG" id="COG0745">
    <property type="taxonomic scope" value="Bacteria"/>
</dbReference>
<dbReference type="InterPro" id="IPR039420">
    <property type="entry name" value="WalR-like"/>
</dbReference>
<feature type="modified residue" description="4-aspartylphosphate" evidence="2">
    <location>
        <position position="51"/>
    </location>
</feature>
<dbReference type="GO" id="GO:0006355">
    <property type="term" value="P:regulation of DNA-templated transcription"/>
    <property type="evidence" value="ECO:0007669"/>
    <property type="project" value="InterPro"/>
</dbReference>
<evidence type="ECO:0000313" key="9">
    <source>
        <dbReference type="Proteomes" id="UP000094626"/>
    </source>
</evidence>
<dbReference type="Gene3D" id="3.40.50.2300">
    <property type="match status" value="1"/>
</dbReference>
<dbReference type="Proteomes" id="UP000024329">
    <property type="component" value="Unassembled WGS sequence"/>
</dbReference>
<evidence type="ECO:0000313" key="8">
    <source>
        <dbReference type="Proteomes" id="UP000024329"/>
    </source>
</evidence>
<organism evidence="7 8">
    <name type="scientific">Novosphingobium resinovorum</name>
    <dbReference type="NCBI Taxonomy" id="158500"/>
    <lineage>
        <taxon>Bacteria</taxon>
        <taxon>Pseudomonadati</taxon>
        <taxon>Pseudomonadota</taxon>
        <taxon>Alphaproteobacteria</taxon>
        <taxon>Sphingomonadales</taxon>
        <taxon>Sphingomonadaceae</taxon>
        <taxon>Novosphingobium</taxon>
    </lineage>
</organism>
<dbReference type="RefSeq" id="WP_036528359.1">
    <property type="nucleotide sequence ID" value="NZ_CP017076.1"/>
</dbReference>
<dbReference type="Gene3D" id="1.10.10.10">
    <property type="entry name" value="Winged helix-like DNA-binding domain superfamily/Winged helix DNA-binding domain"/>
    <property type="match status" value="1"/>
</dbReference>
<dbReference type="OrthoDB" id="9802426at2"/>
<evidence type="ECO:0000256" key="3">
    <source>
        <dbReference type="PROSITE-ProRule" id="PRU01091"/>
    </source>
</evidence>
<dbReference type="EMBL" id="JFYZ01000028">
    <property type="protein sequence ID" value="EZP79259.1"/>
    <property type="molecule type" value="Genomic_DNA"/>
</dbReference>
<evidence type="ECO:0000259" key="5">
    <source>
        <dbReference type="PROSITE" id="PS51755"/>
    </source>
</evidence>
<feature type="DNA-binding region" description="OmpR/PhoB-type" evidence="3">
    <location>
        <begin position="125"/>
        <end position="223"/>
    </location>
</feature>
<feature type="domain" description="OmpR/PhoB-type" evidence="5">
    <location>
        <begin position="125"/>
        <end position="223"/>
    </location>
</feature>
<dbReference type="AlphaFoldDB" id="A0A031JQT8"/>
<dbReference type="GO" id="GO:0005829">
    <property type="term" value="C:cytosol"/>
    <property type="evidence" value="ECO:0007669"/>
    <property type="project" value="TreeGrafter"/>
</dbReference>
<dbReference type="Proteomes" id="UP000094626">
    <property type="component" value="Plasmid pSA1"/>
</dbReference>
<reference evidence="9" key="3">
    <citation type="journal article" date="2017" name="J. Biotechnol.">
        <title>Complete genome sequence of Novosphingobium resinovorum SA1, a versatile xenobiotic-degrading bacterium capable of utilizing sulfanilic acid.</title>
        <authorList>
            <person name="Hegedus B."/>
            <person name="Kos P.B."/>
            <person name="Balint B."/>
            <person name="Maroti G."/>
            <person name="Gan H.M."/>
            <person name="Perei K."/>
            <person name="Rakhely G."/>
        </authorList>
    </citation>
    <scope>NUCLEOTIDE SEQUENCE [LARGE SCALE GENOMIC DNA]</scope>
    <source>
        <strain evidence="9">SA1</strain>
    </source>
</reference>
<dbReference type="KEGG" id="nre:BES08_22900"/>
<dbReference type="GO" id="GO:0000156">
    <property type="term" value="F:phosphorelay response regulator activity"/>
    <property type="evidence" value="ECO:0007669"/>
    <property type="project" value="TreeGrafter"/>
</dbReference>
<geneLocation type="plasmid" evidence="6 9">
    <name>pSA1</name>
</geneLocation>
<accession>A0A031JQT8</accession>
<evidence type="ECO:0000256" key="1">
    <source>
        <dbReference type="ARBA" id="ARBA00023125"/>
    </source>
</evidence>
<dbReference type="Pfam" id="PF00072">
    <property type="entry name" value="Response_reg"/>
    <property type="match status" value="1"/>
</dbReference>
<evidence type="ECO:0000313" key="6">
    <source>
        <dbReference type="EMBL" id="AOR79642.1"/>
    </source>
</evidence>
<dbReference type="InterPro" id="IPR011006">
    <property type="entry name" value="CheY-like_superfamily"/>
</dbReference>
<feature type="domain" description="Response regulatory" evidence="4">
    <location>
        <begin position="2"/>
        <end position="116"/>
    </location>
</feature>
<dbReference type="GO" id="GO:0000976">
    <property type="term" value="F:transcription cis-regulatory region binding"/>
    <property type="evidence" value="ECO:0007669"/>
    <property type="project" value="TreeGrafter"/>
</dbReference>
<dbReference type="EMBL" id="CP017076">
    <property type="protein sequence ID" value="AOR79642.1"/>
    <property type="molecule type" value="Genomic_DNA"/>
</dbReference>
<dbReference type="PROSITE" id="PS51755">
    <property type="entry name" value="OMPR_PHOB"/>
    <property type="match status" value="1"/>
</dbReference>
<evidence type="ECO:0000259" key="4">
    <source>
        <dbReference type="PROSITE" id="PS50110"/>
    </source>
</evidence>
<dbReference type="SUPFAM" id="SSF52172">
    <property type="entry name" value="CheY-like"/>
    <property type="match status" value="1"/>
</dbReference>
<dbReference type="InterPro" id="IPR001789">
    <property type="entry name" value="Sig_transdc_resp-reg_receiver"/>
</dbReference>
<keyword evidence="6" id="KW-0614">Plasmid</keyword>
<name>A0A031JQT8_9SPHN</name>
<dbReference type="PANTHER" id="PTHR48111">
    <property type="entry name" value="REGULATOR OF RPOS"/>
    <property type="match status" value="1"/>
</dbReference>
<dbReference type="SMART" id="SM00448">
    <property type="entry name" value="REC"/>
    <property type="match status" value="1"/>
</dbReference>
<dbReference type="InterPro" id="IPR036388">
    <property type="entry name" value="WH-like_DNA-bd_sf"/>
</dbReference>
<evidence type="ECO:0000256" key="2">
    <source>
        <dbReference type="PROSITE-ProRule" id="PRU00169"/>
    </source>
</evidence>
<proteinExistence type="predicted"/>
<sequence length="226" mass="25094">MRLLVIEDDDRGASYLVRGLQESGHVVDRAQEGETGLMLATEGFYDVAVIDRMLPRMDGIAIVQAMRKAGNDTPVLMLSALSGALDKAEGIRAGCDDYLAKPYAFAELSARIEALARRADRARSNAVLKVGDLSFDPASRRAVRGAVDVVLQHKESLLLEFLMRNAGRIVTRTMLIEAAWDYDFEPIDALIDRHIHRLRRKIDRDPPEQLIQTVHGAGYRMAAPIL</sequence>
<dbReference type="SUPFAM" id="SSF46894">
    <property type="entry name" value="C-terminal effector domain of the bipartite response regulators"/>
    <property type="match status" value="1"/>
</dbReference>
<dbReference type="SMART" id="SM00862">
    <property type="entry name" value="Trans_reg_C"/>
    <property type="match status" value="1"/>
</dbReference>
<gene>
    <name evidence="6" type="ORF">BES08_22900</name>
    <name evidence="7" type="ORF">BV97_04148</name>
</gene>
<dbReference type="InterPro" id="IPR016032">
    <property type="entry name" value="Sig_transdc_resp-reg_C-effctor"/>
</dbReference>
<dbReference type="GO" id="GO:0032993">
    <property type="term" value="C:protein-DNA complex"/>
    <property type="evidence" value="ECO:0007669"/>
    <property type="project" value="TreeGrafter"/>
</dbReference>